<dbReference type="Proteomes" id="UP000823937">
    <property type="component" value="Unassembled WGS sequence"/>
</dbReference>
<dbReference type="EC" id="6.3.3.3" evidence="9"/>
<evidence type="ECO:0000256" key="2">
    <source>
        <dbReference type="ARBA" id="ARBA00022598"/>
    </source>
</evidence>
<reference evidence="10" key="2">
    <citation type="submission" date="2021-04" db="EMBL/GenBank/DDBJ databases">
        <authorList>
            <person name="Gilroy R."/>
        </authorList>
    </citation>
    <scope>NUCLEOTIDE SEQUENCE</scope>
    <source>
        <strain evidence="10">CHK169-2315</strain>
    </source>
</reference>
<evidence type="ECO:0000256" key="6">
    <source>
        <dbReference type="ARBA" id="ARBA00022840"/>
    </source>
</evidence>
<keyword evidence="4 9" id="KW-0547">Nucleotide-binding</keyword>
<keyword evidence="3 9" id="KW-0479">Metal-binding</keyword>
<dbReference type="GO" id="GO:0005829">
    <property type="term" value="C:cytosol"/>
    <property type="evidence" value="ECO:0007669"/>
    <property type="project" value="TreeGrafter"/>
</dbReference>
<dbReference type="NCBIfam" id="TIGR00347">
    <property type="entry name" value="bioD"/>
    <property type="match status" value="1"/>
</dbReference>
<comment type="subunit">
    <text evidence="9">Homodimer.</text>
</comment>
<feature type="binding site" evidence="9">
    <location>
        <position position="53"/>
    </location>
    <ligand>
        <name>Mg(2+)</name>
        <dbReference type="ChEBI" id="CHEBI:18420"/>
    </ligand>
</feature>
<dbReference type="InterPro" id="IPR027417">
    <property type="entry name" value="P-loop_NTPase"/>
</dbReference>
<comment type="caution">
    <text evidence="9">Lacks conserved residue(s) required for the propagation of feature annotation.</text>
</comment>
<dbReference type="SUPFAM" id="SSF52540">
    <property type="entry name" value="P-loop containing nucleoside triphosphate hydrolases"/>
    <property type="match status" value="1"/>
</dbReference>
<dbReference type="GO" id="GO:0009102">
    <property type="term" value="P:biotin biosynthetic process"/>
    <property type="evidence" value="ECO:0007669"/>
    <property type="project" value="UniProtKB-UniRule"/>
</dbReference>
<dbReference type="PANTHER" id="PTHR43210">
    <property type="entry name" value="DETHIOBIOTIN SYNTHETASE"/>
    <property type="match status" value="1"/>
</dbReference>
<comment type="cofactor">
    <cofactor evidence="9">
        <name>Mg(2+)</name>
        <dbReference type="ChEBI" id="CHEBI:18420"/>
    </cofactor>
</comment>
<feature type="binding site" evidence="9">
    <location>
        <position position="53"/>
    </location>
    <ligand>
        <name>ATP</name>
        <dbReference type="ChEBI" id="CHEBI:30616"/>
    </ligand>
</feature>
<dbReference type="EMBL" id="DXHX01000024">
    <property type="protein sequence ID" value="HIV73773.1"/>
    <property type="molecule type" value="Genomic_DNA"/>
</dbReference>
<dbReference type="GO" id="GO:0000287">
    <property type="term" value="F:magnesium ion binding"/>
    <property type="evidence" value="ECO:0007669"/>
    <property type="project" value="UniProtKB-UniRule"/>
</dbReference>
<dbReference type="CDD" id="cd03109">
    <property type="entry name" value="DTBS"/>
    <property type="match status" value="1"/>
</dbReference>
<evidence type="ECO:0000256" key="1">
    <source>
        <dbReference type="ARBA" id="ARBA00022490"/>
    </source>
</evidence>
<feature type="binding site" evidence="9">
    <location>
        <begin position="14"/>
        <end position="19"/>
    </location>
    <ligand>
        <name>ATP</name>
        <dbReference type="ChEBI" id="CHEBI:30616"/>
    </ligand>
</feature>
<feature type="active site" evidence="9">
    <location>
        <position position="39"/>
    </location>
</feature>
<comment type="function">
    <text evidence="9">Catalyzes a mechanistically unusual reaction, the ATP-dependent insertion of CO2 between the N7 and N8 nitrogen atoms of 7,8-diaminopelargonic acid (DAPA, also called 7,8-diammoniononanoate) to form a ureido ring.</text>
</comment>
<comment type="subcellular location">
    <subcellularLocation>
        <location evidence="9">Cytoplasm</location>
    </subcellularLocation>
</comment>
<evidence type="ECO:0000256" key="8">
    <source>
        <dbReference type="ARBA" id="ARBA00047386"/>
    </source>
</evidence>
<evidence type="ECO:0000256" key="9">
    <source>
        <dbReference type="HAMAP-Rule" id="MF_00336"/>
    </source>
</evidence>
<feature type="binding site" evidence="9">
    <location>
        <position position="43"/>
    </location>
    <ligand>
        <name>substrate</name>
    </ligand>
</feature>
<keyword evidence="7 9" id="KW-0460">Magnesium</keyword>
<keyword evidence="2 9" id="KW-0436">Ligase</keyword>
<evidence type="ECO:0000256" key="5">
    <source>
        <dbReference type="ARBA" id="ARBA00022756"/>
    </source>
</evidence>
<dbReference type="PIRSF" id="PIRSF006755">
    <property type="entry name" value="DTB_synth"/>
    <property type="match status" value="1"/>
</dbReference>
<proteinExistence type="inferred from homology"/>
<accession>A0A9D1PJR7</accession>
<dbReference type="PANTHER" id="PTHR43210:SF2">
    <property type="entry name" value="ATP-DEPENDENT DETHIOBIOTIN SYNTHETASE BIOD 2"/>
    <property type="match status" value="1"/>
</dbReference>
<sequence length="229" mass="24790">MEQNGLFITGTDTDVGKTFVGGGMAAILKKYGKDVGVFKPMLSGESRENPTSDTSILKTMSGDRNTFEQITPFQFAEPLAPYVAAKRAGQHISLTQIMQAWKNIKETHEYFIVEGAGGLGVPLGKDYVVADVAKEIGFPILIVARTGLGTVNHIWLTVKVAQSMGLDIAGIILNGAEEEQGIAEQTNPALIEEMTNIPVLAVLPKFTTSNPTYIVEKMDELIPFNLFAK</sequence>
<dbReference type="InterPro" id="IPR004472">
    <property type="entry name" value="DTB_synth_BioD"/>
</dbReference>
<comment type="similarity">
    <text evidence="9">Belongs to the dethiobiotin synthetase family.</text>
</comment>
<gene>
    <name evidence="9 10" type="primary">bioD</name>
    <name evidence="10" type="ORF">H9895_01680</name>
</gene>
<dbReference type="GO" id="GO:0005524">
    <property type="term" value="F:ATP binding"/>
    <property type="evidence" value="ECO:0007669"/>
    <property type="project" value="UniProtKB-UniRule"/>
</dbReference>
<dbReference type="Pfam" id="PF13500">
    <property type="entry name" value="AAA_26"/>
    <property type="match status" value="1"/>
</dbReference>
<dbReference type="AlphaFoldDB" id="A0A9D1PJR7"/>
<comment type="caution">
    <text evidence="10">The sequence shown here is derived from an EMBL/GenBank/DDBJ whole genome shotgun (WGS) entry which is preliminary data.</text>
</comment>
<keyword evidence="5 9" id="KW-0093">Biotin biosynthesis</keyword>
<keyword evidence="1 9" id="KW-0963">Cytoplasm</keyword>
<organism evidence="10 11">
    <name type="scientific">Candidatus Pseudogracilibacillus intestinigallinarum</name>
    <dbReference type="NCBI Taxonomy" id="2838742"/>
    <lineage>
        <taxon>Bacteria</taxon>
        <taxon>Bacillati</taxon>
        <taxon>Bacillota</taxon>
        <taxon>Bacilli</taxon>
        <taxon>Bacillales</taxon>
        <taxon>Bacillaceae</taxon>
        <taxon>Pseudogracilibacillus</taxon>
    </lineage>
</organism>
<evidence type="ECO:0000313" key="11">
    <source>
        <dbReference type="Proteomes" id="UP000823937"/>
    </source>
</evidence>
<comment type="catalytic activity">
    <reaction evidence="8">
        <text>(7R,8S)-8-amino-7-(carboxyamino)nonanoate + ATP = (4R,5S)-dethiobiotin + ADP + phosphate + H(+)</text>
        <dbReference type="Rhea" id="RHEA:63684"/>
        <dbReference type="ChEBI" id="CHEBI:15378"/>
        <dbReference type="ChEBI" id="CHEBI:30616"/>
        <dbReference type="ChEBI" id="CHEBI:43474"/>
        <dbReference type="ChEBI" id="CHEBI:149470"/>
        <dbReference type="ChEBI" id="CHEBI:149473"/>
        <dbReference type="ChEBI" id="CHEBI:456216"/>
    </reaction>
</comment>
<dbReference type="Gene3D" id="3.40.50.300">
    <property type="entry name" value="P-loop containing nucleotide triphosphate hydrolases"/>
    <property type="match status" value="1"/>
</dbReference>
<feature type="binding site" evidence="9">
    <location>
        <begin position="114"/>
        <end position="117"/>
    </location>
    <ligand>
        <name>ATP</name>
        <dbReference type="ChEBI" id="CHEBI:30616"/>
    </ligand>
</feature>
<evidence type="ECO:0000256" key="7">
    <source>
        <dbReference type="ARBA" id="ARBA00022842"/>
    </source>
</evidence>
<name>A0A9D1PJR7_9BACI</name>
<evidence type="ECO:0000256" key="4">
    <source>
        <dbReference type="ARBA" id="ARBA00022741"/>
    </source>
</evidence>
<dbReference type="GO" id="GO:0004141">
    <property type="term" value="F:dethiobiotin synthase activity"/>
    <property type="evidence" value="ECO:0007669"/>
    <property type="project" value="UniProtKB-UniRule"/>
</dbReference>
<protein>
    <recommendedName>
        <fullName evidence="9">ATP-dependent dethiobiotin synthetase BioD</fullName>
        <ecNumber evidence="9">6.3.3.3</ecNumber>
    </recommendedName>
    <alternativeName>
        <fullName evidence="9">DTB synthetase</fullName>
        <shortName evidence="9">DTBS</shortName>
    </alternativeName>
    <alternativeName>
        <fullName evidence="9">Dethiobiotin synthase</fullName>
    </alternativeName>
</protein>
<dbReference type="HAMAP" id="MF_00336">
    <property type="entry name" value="BioD"/>
    <property type="match status" value="1"/>
</dbReference>
<feature type="binding site" evidence="9">
    <location>
        <position position="18"/>
    </location>
    <ligand>
        <name>Mg(2+)</name>
        <dbReference type="ChEBI" id="CHEBI:18420"/>
    </ligand>
</feature>
<evidence type="ECO:0000313" key="10">
    <source>
        <dbReference type="EMBL" id="HIV73773.1"/>
    </source>
</evidence>
<reference evidence="10" key="1">
    <citation type="journal article" date="2021" name="PeerJ">
        <title>Extensive microbial diversity within the chicken gut microbiome revealed by metagenomics and culture.</title>
        <authorList>
            <person name="Gilroy R."/>
            <person name="Ravi A."/>
            <person name="Getino M."/>
            <person name="Pursley I."/>
            <person name="Horton D.L."/>
            <person name="Alikhan N.F."/>
            <person name="Baker D."/>
            <person name="Gharbi K."/>
            <person name="Hall N."/>
            <person name="Watson M."/>
            <person name="Adriaenssens E.M."/>
            <person name="Foster-Nyarko E."/>
            <person name="Jarju S."/>
            <person name="Secka A."/>
            <person name="Antonio M."/>
            <person name="Oren A."/>
            <person name="Chaudhuri R.R."/>
            <person name="La Ragione R."/>
            <person name="Hildebrand F."/>
            <person name="Pallen M.J."/>
        </authorList>
    </citation>
    <scope>NUCLEOTIDE SEQUENCE</scope>
    <source>
        <strain evidence="10">CHK169-2315</strain>
    </source>
</reference>
<comment type="pathway">
    <text evidence="9">Cofactor biosynthesis; biotin biosynthesis; biotin from 7,8-diaminononanoate: step 1/2.</text>
</comment>
<feature type="binding site" evidence="9">
    <location>
        <position position="114"/>
    </location>
    <ligand>
        <name>Mg(2+)</name>
        <dbReference type="ChEBI" id="CHEBI:18420"/>
    </ligand>
</feature>
<keyword evidence="6 9" id="KW-0067">ATP-binding</keyword>
<evidence type="ECO:0000256" key="3">
    <source>
        <dbReference type="ARBA" id="ARBA00022723"/>
    </source>
</evidence>
<comment type="catalytic activity">
    <reaction evidence="9">
        <text>(7R,8S)-7,8-diammoniononanoate + CO2 + ATP = (4R,5S)-dethiobiotin + ADP + phosphate + 3 H(+)</text>
        <dbReference type="Rhea" id="RHEA:15805"/>
        <dbReference type="ChEBI" id="CHEBI:15378"/>
        <dbReference type="ChEBI" id="CHEBI:16526"/>
        <dbReference type="ChEBI" id="CHEBI:30616"/>
        <dbReference type="ChEBI" id="CHEBI:43474"/>
        <dbReference type="ChEBI" id="CHEBI:149469"/>
        <dbReference type="ChEBI" id="CHEBI:149473"/>
        <dbReference type="ChEBI" id="CHEBI:456216"/>
        <dbReference type="EC" id="6.3.3.3"/>
    </reaction>
</comment>